<comment type="catalytic activity">
    <reaction evidence="7">
        <text>ATP + H2O = ADP + phosphate + H(+)</text>
        <dbReference type="Rhea" id="RHEA:13065"/>
        <dbReference type="ChEBI" id="CHEBI:15377"/>
        <dbReference type="ChEBI" id="CHEBI:15378"/>
        <dbReference type="ChEBI" id="CHEBI:30616"/>
        <dbReference type="ChEBI" id="CHEBI:43474"/>
        <dbReference type="ChEBI" id="CHEBI:456216"/>
        <dbReference type="EC" id="3.6.4.13"/>
    </reaction>
</comment>
<dbReference type="InterPro" id="IPR027417">
    <property type="entry name" value="P-loop_NTPase"/>
</dbReference>
<name>G0QN83_ICHMU</name>
<dbReference type="EMBL" id="GL983469">
    <property type="protein sequence ID" value="EGR33320.1"/>
    <property type="molecule type" value="Genomic_DNA"/>
</dbReference>
<evidence type="ECO:0000313" key="10">
    <source>
        <dbReference type="EMBL" id="EGR33320.1"/>
    </source>
</evidence>
<evidence type="ECO:0000256" key="2">
    <source>
        <dbReference type="ARBA" id="ARBA00022664"/>
    </source>
</evidence>
<evidence type="ECO:0000256" key="7">
    <source>
        <dbReference type="ARBA" id="ARBA00047984"/>
    </source>
</evidence>
<dbReference type="InterPro" id="IPR011545">
    <property type="entry name" value="DEAD/DEAH_box_helicase_dom"/>
</dbReference>
<dbReference type="PANTHER" id="PTHR18934:SF85">
    <property type="entry name" value="ATP-DEPENDENT RNA HELICASE DHX8"/>
    <property type="match status" value="1"/>
</dbReference>
<dbReference type="PANTHER" id="PTHR18934">
    <property type="entry name" value="ATP-DEPENDENT RNA HELICASE"/>
    <property type="match status" value="1"/>
</dbReference>
<evidence type="ECO:0000259" key="8">
    <source>
        <dbReference type="PROSITE" id="PS51192"/>
    </source>
</evidence>
<proteinExistence type="predicted"/>
<protein>
    <recommendedName>
        <fullName evidence="1">RNA helicase</fullName>
        <ecNumber evidence="1">3.6.4.13</ecNumber>
    </recommendedName>
</protein>
<dbReference type="EC" id="3.6.4.13" evidence="1"/>
<dbReference type="PROSITE" id="PS00690">
    <property type="entry name" value="DEAH_ATP_HELICASE"/>
    <property type="match status" value="1"/>
</dbReference>
<dbReference type="SMART" id="SM00847">
    <property type="entry name" value="HA2"/>
    <property type="match status" value="1"/>
</dbReference>
<dbReference type="FunFam" id="3.40.50.300:FF:000007">
    <property type="entry name" value="Pre-mRNA-splicing factor ATP-dependent RNA helicase"/>
    <property type="match status" value="1"/>
</dbReference>
<dbReference type="GeneID" id="14909499"/>
<dbReference type="GO" id="GO:0003723">
    <property type="term" value="F:RNA binding"/>
    <property type="evidence" value="ECO:0007669"/>
    <property type="project" value="TreeGrafter"/>
</dbReference>
<dbReference type="PROSITE" id="PS51194">
    <property type="entry name" value="HELICASE_CTER"/>
    <property type="match status" value="1"/>
</dbReference>
<dbReference type="SMART" id="SM00487">
    <property type="entry name" value="DEXDc"/>
    <property type="match status" value="1"/>
</dbReference>
<dbReference type="InterPro" id="IPR007502">
    <property type="entry name" value="Helicase-assoc_dom"/>
</dbReference>
<dbReference type="CDD" id="cd18791">
    <property type="entry name" value="SF2_C_RHA"/>
    <property type="match status" value="1"/>
</dbReference>
<dbReference type="GO" id="GO:0071013">
    <property type="term" value="C:catalytic step 2 spliceosome"/>
    <property type="evidence" value="ECO:0007669"/>
    <property type="project" value="TreeGrafter"/>
</dbReference>
<evidence type="ECO:0000259" key="9">
    <source>
        <dbReference type="PROSITE" id="PS51194"/>
    </source>
</evidence>
<keyword evidence="11" id="KW-1185">Reference proteome</keyword>
<dbReference type="InterPro" id="IPR014001">
    <property type="entry name" value="Helicase_ATP-bd"/>
</dbReference>
<dbReference type="GO" id="GO:0000390">
    <property type="term" value="P:spliceosomal complex disassembly"/>
    <property type="evidence" value="ECO:0007669"/>
    <property type="project" value="TreeGrafter"/>
</dbReference>
<evidence type="ECO:0000256" key="3">
    <source>
        <dbReference type="ARBA" id="ARBA00022741"/>
    </source>
</evidence>
<evidence type="ECO:0000313" key="11">
    <source>
        <dbReference type="Proteomes" id="UP000008983"/>
    </source>
</evidence>
<dbReference type="Proteomes" id="UP000008983">
    <property type="component" value="Unassembled WGS sequence"/>
</dbReference>
<dbReference type="Pfam" id="PF00271">
    <property type="entry name" value="Helicase_C"/>
    <property type="match status" value="1"/>
</dbReference>
<dbReference type="AlphaFoldDB" id="G0QN83"/>
<dbReference type="GO" id="GO:0016787">
    <property type="term" value="F:hydrolase activity"/>
    <property type="evidence" value="ECO:0007669"/>
    <property type="project" value="UniProtKB-KW"/>
</dbReference>
<accession>G0QN83</accession>
<dbReference type="eggNOG" id="KOG0922">
    <property type="taxonomic scope" value="Eukaryota"/>
</dbReference>
<dbReference type="SUPFAM" id="SSF52540">
    <property type="entry name" value="P-loop containing nucleoside triphosphate hydrolases"/>
    <property type="match status" value="1"/>
</dbReference>
<dbReference type="InterPro" id="IPR048333">
    <property type="entry name" value="HA2_WH"/>
</dbReference>
<feature type="domain" description="Helicase C-terminal" evidence="9">
    <location>
        <begin position="227"/>
        <end position="399"/>
    </location>
</feature>
<dbReference type="RefSeq" id="XP_004037306.1">
    <property type="nucleotide sequence ID" value="XM_004037258.1"/>
</dbReference>
<dbReference type="InterPro" id="IPR001650">
    <property type="entry name" value="Helicase_C-like"/>
</dbReference>
<gene>
    <name evidence="10" type="ORF">IMG5_056180</name>
</gene>
<sequence length="655" mass="75773">MNQLLIERQNLPIYKHKNELIKKIKQNQITIIAGETGCGKTTQIPQYILEEQINQNKMIAVTQPRRVAAITIAQRVSQEANTKCGQLVGYSVRFEEALNKEKTKILYMTDGMLLRESIIDNKLNRFSVVIIDEAHERTINTDLLMQIYYYLIMLILFILKRSLLKKLAEIRKNNFKIIIMSATIDTSQFSIFFNTDNIVYLQGRCFPIEVFYTKKPQADYLDSALNTILQIHFEEEQGDILVFLVGQDDIEDLYEMLKEKMQQFPLNSQYLSIFCLYAALPAHKQLEAFQKCEQGYRKVILATNIAETSVTIDGIKYVIDPGLVKTRKYNPNKMMEMLFVVPISKSSSLQRAGRAGRQTQGKCFRLYSKNTYDTLAEFMPPEILRSNLQTVILQMKAMNIQNVKEFEFIDKPAANNFSLALQSLKQMNALDENEKITQHGKDMSELPLEPVYSNFMLSTIQINSKCISTVLSAISMMQVENIIFIPRGEKKTIFDILNRFQQGNSDQLTKVNIMHQYYLAKNKKSFCKENFINKKNIKKVFQIRDQLEKYLKNIFNKKTSVQYNTSVLQQIEVEAFSQCISKGLSVKIAKVNNDGSYTILQSNITAYLHPESLLFYLKPKPQYIVFNEVVQTAKIYLRDVTEISYNDFKKATTQN</sequence>
<reference evidence="10 11" key="1">
    <citation type="submission" date="2011-07" db="EMBL/GenBank/DDBJ databases">
        <authorList>
            <person name="Coyne R."/>
            <person name="Brami D."/>
            <person name="Johnson J."/>
            <person name="Hostetler J."/>
            <person name="Hannick L."/>
            <person name="Clark T."/>
            <person name="Cassidy-Hanley D."/>
            <person name="Inman J."/>
        </authorList>
    </citation>
    <scope>NUCLEOTIDE SEQUENCE [LARGE SCALE GENOMIC DNA]</scope>
    <source>
        <strain evidence="10 11">G5</strain>
    </source>
</reference>
<dbReference type="Pfam" id="PF00270">
    <property type="entry name" value="DEAD"/>
    <property type="match status" value="1"/>
</dbReference>
<dbReference type="SMART" id="SM00490">
    <property type="entry name" value="HELICc"/>
    <property type="match status" value="1"/>
</dbReference>
<dbReference type="InterPro" id="IPR002464">
    <property type="entry name" value="DNA/RNA_helicase_DEAH_CS"/>
</dbReference>
<dbReference type="Pfam" id="PF04408">
    <property type="entry name" value="WHD_HA2"/>
    <property type="match status" value="1"/>
</dbReference>
<keyword evidence="3" id="KW-0547">Nucleotide-binding</keyword>
<dbReference type="OMA" id="CTILQIH"/>
<keyword evidence="2" id="KW-0507">mRNA processing</keyword>
<evidence type="ECO:0000256" key="6">
    <source>
        <dbReference type="ARBA" id="ARBA00023187"/>
    </source>
</evidence>
<evidence type="ECO:0000256" key="5">
    <source>
        <dbReference type="ARBA" id="ARBA00022840"/>
    </source>
</evidence>
<dbReference type="InterPro" id="IPR011709">
    <property type="entry name" value="DEAD-box_helicase_OB_fold"/>
</dbReference>
<evidence type="ECO:0000256" key="4">
    <source>
        <dbReference type="ARBA" id="ARBA00022801"/>
    </source>
</evidence>
<keyword evidence="4" id="KW-0378">Hydrolase</keyword>
<dbReference type="GO" id="GO:0005524">
    <property type="term" value="F:ATP binding"/>
    <property type="evidence" value="ECO:0007669"/>
    <property type="project" value="UniProtKB-KW"/>
</dbReference>
<feature type="domain" description="Helicase ATP-binding" evidence="8">
    <location>
        <begin position="21"/>
        <end position="202"/>
    </location>
</feature>
<dbReference type="OrthoDB" id="10253254at2759"/>
<dbReference type="PROSITE" id="PS51192">
    <property type="entry name" value="HELICASE_ATP_BIND_1"/>
    <property type="match status" value="1"/>
</dbReference>
<dbReference type="Gene3D" id="3.40.50.300">
    <property type="entry name" value="P-loop containing nucleotide triphosphate hydrolases"/>
    <property type="match status" value="2"/>
</dbReference>
<organism evidence="10 11">
    <name type="scientific">Ichthyophthirius multifiliis</name>
    <name type="common">White spot disease agent</name>
    <name type="synonym">Ich</name>
    <dbReference type="NCBI Taxonomy" id="5932"/>
    <lineage>
        <taxon>Eukaryota</taxon>
        <taxon>Sar</taxon>
        <taxon>Alveolata</taxon>
        <taxon>Ciliophora</taxon>
        <taxon>Intramacronucleata</taxon>
        <taxon>Oligohymenophorea</taxon>
        <taxon>Hymenostomatida</taxon>
        <taxon>Ophryoglenina</taxon>
        <taxon>Ichthyophthirius</taxon>
    </lineage>
</organism>
<dbReference type="InParanoid" id="G0QN83"/>
<dbReference type="Gene3D" id="1.20.120.1080">
    <property type="match status" value="1"/>
</dbReference>
<evidence type="ECO:0000256" key="1">
    <source>
        <dbReference type="ARBA" id="ARBA00012552"/>
    </source>
</evidence>
<dbReference type="GO" id="GO:0003724">
    <property type="term" value="F:RNA helicase activity"/>
    <property type="evidence" value="ECO:0007669"/>
    <property type="project" value="UniProtKB-EC"/>
</dbReference>
<keyword evidence="6" id="KW-0508">mRNA splicing</keyword>
<keyword evidence="5" id="KW-0067">ATP-binding</keyword>
<dbReference type="STRING" id="857967.G0QN83"/>
<dbReference type="Pfam" id="PF07717">
    <property type="entry name" value="OB_NTP_bind"/>
    <property type="match status" value="1"/>
</dbReference>